<protein>
    <submittedName>
        <fullName evidence="2">DUF3298 domain-containing protein</fullName>
    </submittedName>
</protein>
<dbReference type="Gene3D" id="3.30.565.40">
    <property type="entry name" value="Fervidobacterium nodosum Rt17-B1 like"/>
    <property type="match status" value="1"/>
</dbReference>
<comment type="caution">
    <text evidence="2">The sequence shown here is derived from an EMBL/GenBank/DDBJ whole genome shotgun (WGS) entry which is preliminary data.</text>
</comment>
<dbReference type="PROSITE" id="PS51257">
    <property type="entry name" value="PROKAR_LIPOPROTEIN"/>
    <property type="match status" value="1"/>
</dbReference>
<feature type="region of interest" description="Disordered" evidence="1">
    <location>
        <begin position="22"/>
        <end position="43"/>
    </location>
</feature>
<reference evidence="2 3" key="1">
    <citation type="submission" date="2024-09" db="EMBL/GenBank/DDBJ databases">
        <authorList>
            <person name="Sun Q."/>
            <person name="Mori K."/>
        </authorList>
    </citation>
    <scope>NUCLEOTIDE SEQUENCE [LARGE SCALE GENOMIC DNA]</scope>
    <source>
        <strain evidence="2 3">NCAIM B.02621</strain>
    </source>
</reference>
<evidence type="ECO:0000313" key="3">
    <source>
        <dbReference type="Proteomes" id="UP001589906"/>
    </source>
</evidence>
<accession>A0ABV6R196</accession>
<gene>
    <name evidence="2" type="ORF">ACFFGE_03510</name>
</gene>
<name>A0ABV6R196_9CAUL</name>
<evidence type="ECO:0000256" key="1">
    <source>
        <dbReference type="SAM" id="MobiDB-lite"/>
    </source>
</evidence>
<evidence type="ECO:0000313" key="2">
    <source>
        <dbReference type="EMBL" id="MFC0632944.1"/>
    </source>
</evidence>
<dbReference type="RefSeq" id="WP_376834344.1">
    <property type="nucleotide sequence ID" value="NZ_JBHLSW010000003.1"/>
</dbReference>
<keyword evidence="3" id="KW-1185">Reference proteome</keyword>
<organism evidence="2 3">
    <name type="scientific">Brevundimonas balnearis</name>
    <dbReference type="NCBI Taxonomy" id="1572858"/>
    <lineage>
        <taxon>Bacteria</taxon>
        <taxon>Pseudomonadati</taxon>
        <taxon>Pseudomonadota</taxon>
        <taxon>Alphaproteobacteria</taxon>
        <taxon>Caulobacterales</taxon>
        <taxon>Caulobacteraceae</taxon>
        <taxon>Brevundimonas</taxon>
    </lineage>
</organism>
<dbReference type="Proteomes" id="UP001589906">
    <property type="component" value="Unassembled WGS sequence"/>
</dbReference>
<sequence>MTARLLLTCALVATLAGCQRREEAAEPAPGPAPAQPTVTPADAAAPLNFDSKTQYAEVKLALPEAIKTQPDLHARLYAADVRDLRQFAEGAQADLSEFGGSGMPGYYRNIDWTSGAETGKLLSLGREVAEYTGGAHGNVAFSSVLWDKALKRTLQPAQLFRPGADLAALDRALCDAVNLAKKAKDPTIPPVRLGATDTFGCPRAIETPFVLAPSTTPGKAGGLTFLIAPYTVGPWAEGTYQVQVPQSAFRALVAPAYVDEFAGQPVKPPASAG</sequence>
<proteinExistence type="predicted"/>
<dbReference type="EMBL" id="JBHLSW010000003">
    <property type="protein sequence ID" value="MFC0632944.1"/>
    <property type="molecule type" value="Genomic_DNA"/>
</dbReference>